<sequence length="62" mass="7532">MENKKVPTSDPYILLSWINMKLRDEFDSFSTLCEDYQLIEEEILNMLKLIGYKYNEKTNQFF</sequence>
<dbReference type="Proteomes" id="UP001281656">
    <property type="component" value="Unassembled WGS sequence"/>
</dbReference>
<evidence type="ECO:0000313" key="1">
    <source>
        <dbReference type="EMBL" id="MDW8801914.1"/>
    </source>
</evidence>
<dbReference type="RefSeq" id="WP_318798319.1">
    <property type="nucleotide sequence ID" value="NZ_JARUJP010000014.1"/>
</dbReference>
<comment type="caution">
    <text evidence="1">The sequence shown here is derived from an EMBL/GenBank/DDBJ whole genome shotgun (WGS) entry which is preliminary data.</text>
</comment>
<protein>
    <submittedName>
        <fullName evidence="1">DUF4250 domain-containing protein</fullName>
    </submittedName>
</protein>
<keyword evidence="2" id="KW-1185">Reference proteome</keyword>
<accession>A0ABU4JVF4</accession>
<reference evidence="1 2" key="1">
    <citation type="submission" date="2023-04" db="EMBL/GenBank/DDBJ databases">
        <title>Clostridium tannerae sp. nov., isolated from the fecal material of an alpaca.</title>
        <authorList>
            <person name="Miller S."/>
            <person name="Hendry M."/>
            <person name="King J."/>
            <person name="Sankaranarayanan K."/>
            <person name="Lawson P.A."/>
        </authorList>
    </citation>
    <scope>NUCLEOTIDE SEQUENCE [LARGE SCALE GENOMIC DNA]</scope>
    <source>
        <strain evidence="1 2">A1-XYC3</strain>
    </source>
</reference>
<dbReference type="EMBL" id="JARUJP010000014">
    <property type="protein sequence ID" value="MDW8801914.1"/>
    <property type="molecule type" value="Genomic_DNA"/>
</dbReference>
<organism evidence="1 2">
    <name type="scientific">Clostridium tanneri</name>
    <dbReference type="NCBI Taxonomy" id="3037988"/>
    <lineage>
        <taxon>Bacteria</taxon>
        <taxon>Bacillati</taxon>
        <taxon>Bacillota</taxon>
        <taxon>Clostridia</taxon>
        <taxon>Eubacteriales</taxon>
        <taxon>Clostridiaceae</taxon>
        <taxon>Clostridium</taxon>
    </lineage>
</organism>
<dbReference type="InterPro" id="IPR025346">
    <property type="entry name" value="DUF4250"/>
</dbReference>
<evidence type="ECO:0000313" key="2">
    <source>
        <dbReference type="Proteomes" id="UP001281656"/>
    </source>
</evidence>
<gene>
    <name evidence="1" type="ORF">P8V03_12225</name>
</gene>
<dbReference type="Pfam" id="PF14056">
    <property type="entry name" value="DUF4250"/>
    <property type="match status" value="1"/>
</dbReference>
<proteinExistence type="predicted"/>
<name>A0ABU4JVF4_9CLOT</name>